<comment type="caution">
    <text evidence="1">The sequence shown here is derived from an EMBL/GenBank/DDBJ whole genome shotgun (WGS) entry which is preliminary data.</text>
</comment>
<evidence type="ECO:0000313" key="1">
    <source>
        <dbReference type="EMBL" id="OBZ73386.1"/>
    </source>
</evidence>
<protein>
    <submittedName>
        <fullName evidence="1">Uncharacterized protein</fullName>
    </submittedName>
</protein>
<keyword evidence="2" id="KW-1185">Reference proteome</keyword>
<reference evidence="1 2" key="1">
    <citation type="submission" date="2016-03" db="EMBL/GenBank/DDBJ databases">
        <title>Whole genome sequencing of Grifola frondosa 9006-11.</title>
        <authorList>
            <person name="Min B."/>
            <person name="Park H."/>
            <person name="Kim J.-G."/>
            <person name="Cho H."/>
            <person name="Oh Y.-L."/>
            <person name="Kong W.-S."/>
            <person name="Choi I.-G."/>
        </authorList>
    </citation>
    <scope>NUCLEOTIDE SEQUENCE [LARGE SCALE GENOMIC DNA]</scope>
    <source>
        <strain evidence="1 2">9006-11</strain>
    </source>
</reference>
<name>A0A1C7MAJ1_GRIFR</name>
<proteinExistence type="predicted"/>
<evidence type="ECO:0000313" key="2">
    <source>
        <dbReference type="Proteomes" id="UP000092993"/>
    </source>
</evidence>
<dbReference type="AlphaFoldDB" id="A0A1C7MAJ1"/>
<dbReference type="Proteomes" id="UP000092993">
    <property type="component" value="Unassembled WGS sequence"/>
</dbReference>
<gene>
    <name evidence="1" type="ORF">A0H81_07132</name>
</gene>
<dbReference type="EMBL" id="LUGG01000007">
    <property type="protein sequence ID" value="OBZ73386.1"/>
    <property type="molecule type" value="Genomic_DNA"/>
</dbReference>
<organism evidence="1 2">
    <name type="scientific">Grifola frondosa</name>
    <name type="common">Maitake</name>
    <name type="synonym">Polyporus frondosus</name>
    <dbReference type="NCBI Taxonomy" id="5627"/>
    <lineage>
        <taxon>Eukaryota</taxon>
        <taxon>Fungi</taxon>
        <taxon>Dikarya</taxon>
        <taxon>Basidiomycota</taxon>
        <taxon>Agaricomycotina</taxon>
        <taxon>Agaricomycetes</taxon>
        <taxon>Polyporales</taxon>
        <taxon>Grifolaceae</taxon>
        <taxon>Grifola</taxon>
    </lineage>
</organism>
<accession>A0A1C7MAJ1</accession>
<sequence>MGEEEKKSKKIFMLRASENTSQARDGQISIGPDLPFRAIERNGITQRRGITGYLNHCQCRGDYLHAKKLHDVLQVRGVMVNALLPDNIYDASEEPGVNIQNIPIDASSLANAKSKVKIIVSATTPALEAKEQVVSVVYSMY</sequence>